<evidence type="ECO:0000313" key="4">
    <source>
        <dbReference type="EMBL" id="AQS53755.1"/>
    </source>
</evidence>
<organism evidence="4 5">
    <name type="scientific">Jeotgalibaca dankookensis</name>
    <dbReference type="NCBI Taxonomy" id="708126"/>
    <lineage>
        <taxon>Bacteria</taxon>
        <taxon>Bacillati</taxon>
        <taxon>Bacillota</taxon>
        <taxon>Bacilli</taxon>
        <taxon>Lactobacillales</taxon>
        <taxon>Carnobacteriaceae</taxon>
        <taxon>Jeotgalibaca</taxon>
    </lineage>
</organism>
<evidence type="ECO:0000256" key="1">
    <source>
        <dbReference type="ARBA" id="ARBA00023015"/>
    </source>
</evidence>
<dbReference type="Gene3D" id="1.10.10.10">
    <property type="entry name" value="Winged helix-like DNA-binding domain superfamily/Winged helix DNA-binding domain"/>
    <property type="match status" value="1"/>
</dbReference>
<evidence type="ECO:0000313" key="5">
    <source>
        <dbReference type="Proteomes" id="UP000188993"/>
    </source>
</evidence>
<dbReference type="AlphaFoldDB" id="A0A1S6IQC9"/>
<keyword evidence="2" id="KW-0804">Transcription</keyword>
<protein>
    <recommendedName>
        <fullName evidence="3">Mga helix-turn-helix domain-containing protein</fullName>
    </recommendedName>
</protein>
<name>A0A1S6IQC9_9LACT</name>
<dbReference type="Pfam" id="PF05043">
    <property type="entry name" value="Mga"/>
    <property type="match status" value="1"/>
</dbReference>
<dbReference type="InterPro" id="IPR050661">
    <property type="entry name" value="BglG_antiterminators"/>
</dbReference>
<feature type="domain" description="Mga helix-turn-helix" evidence="3">
    <location>
        <begin position="79"/>
        <end position="161"/>
    </location>
</feature>
<dbReference type="InterPro" id="IPR036388">
    <property type="entry name" value="WH-like_DNA-bd_sf"/>
</dbReference>
<dbReference type="RefSeq" id="WP_062468507.1">
    <property type="nucleotide sequence ID" value="NZ_BBYN01000009.1"/>
</dbReference>
<accession>A0A1S6IQC9</accession>
<dbReference type="InterPro" id="IPR007737">
    <property type="entry name" value="Mga_HTH"/>
</dbReference>
<proteinExistence type="predicted"/>
<dbReference type="OrthoDB" id="2192016at2"/>
<sequence>MRIEHFLEKKEANHVSILKKIIHEGGKISYEELRHYLNISKASLENYLDEIRINFSDYQGKCQLQLNGSEITLQVDNLFSIETIYSDYVRKSLKFQIIDYIYKHQEFTVVKIVRDLAISESTLFRKIKEVNAFLKEFNIKIKNGHLYGEELQIRYFYFQVYAYIMTEAELQEALLANRSHSLIAAFEKELEIKISGFSRKRVGLWVLISKKRAKSVKKIYRTMLQKMKPYRDDYLYNQVRQLVLLYSSRYSIELEDEETMLHYIFLTTQSILSEQDFNNYELIRSRRTPTAMMDTLSRETILSYYRPIKPTIALERKITFYLSQINGILYFFDGALEIRAANSELSKVNGIWENNLDQLGLQLLETALATIQKTRIPESSLQALTLMNYNTILAIVDLSISKEVALGIDLDLDDMQREYLTQTLILKLKNTIGLTVESYQENSNYDLVVTTNKATYYSPGTEVYLISERFSKFDLFQIKSIIDGLKGQI</sequence>
<dbReference type="EMBL" id="CP019728">
    <property type="protein sequence ID" value="AQS53755.1"/>
    <property type="molecule type" value="Genomic_DNA"/>
</dbReference>
<evidence type="ECO:0000256" key="2">
    <source>
        <dbReference type="ARBA" id="ARBA00023163"/>
    </source>
</evidence>
<keyword evidence="5" id="KW-1185">Reference proteome</keyword>
<keyword evidence="1" id="KW-0805">Transcription regulation</keyword>
<gene>
    <name evidence="4" type="ORF">BW727_101388</name>
</gene>
<dbReference type="Proteomes" id="UP000188993">
    <property type="component" value="Chromosome"/>
</dbReference>
<dbReference type="STRING" id="708126.BW727_101388"/>
<dbReference type="PANTHER" id="PTHR30185:SF18">
    <property type="entry name" value="TRANSCRIPTIONAL REGULATOR MTLR"/>
    <property type="match status" value="1"/>
</dbReference>
<evidence type="ECO:0000259" key="3">
    <source>
        <dbReference type="Pfam" id="PF05043"/>
    </source>
</evidence>
<reference evidence="4 5" key="1">
    <citation type="journal article" date="2014" name="Int. J. Syst. Evol. Microbiol.">
        <title>Jeotgalibaca dankookensis gen. nov., sp. nov., a member of the family Carnobacteriaceae, isolated from seujeot (Korean traditional food).</title>
        <authorList>
            <person name="Lee D.G."/>
            <person name="Trujillo M.E."/>
            <person name="Kang H."/>
            <person name="Ahn T.Y."/>
        </authorList>
    </citation>
    <scope>NUCLEOTIDE SEQUENCE [LARGE SCALE GENOMIC DNA]</scope>
    <source>
        <strain evidence="4 5">EX-07</strain>
    </source>
</reference>
<dbReference type="PANTHER" id="PTHR30185">
    <property type="entry name" value="CRYPTIC BETA-GLUCOSIDE BGL OPERON ANTITERMINATOR"/>
    <property type="match status" value="1"/>
</dbReference>
<dbReference type="KEGG" id="jda:BW727_101388"/>